<dbReference type="GO" id="GO:0022857">
    <property type="term" value="F:transmembrane transporter activity"/>
    <property type="evidence" value="ECO:0007669"/>
    <property type="project" value="TreeGrafter"/>
</dbReference>
<dbReference type="PROSITE" id="PS00211">
    <property type="entry name" value="ABC_TRANSPORTER_1"/>
    <property type="match status" value="1"/>
</dbReference>
<dbReference type="AlphaFoldDB" id="A0A2V1KAI5"/>
<dbReference type="Proteomes" id="UP000245283">
    <property type="component" value="Unassembled WGS sequence"/>
</dbReference>
<evidence type="ECO:0000256" key="3">
    <source>
        <dbReference type="ARBA" id="ARBA00022840"/>
    </source>
</evidence>
<proteinExistence type="predicted"/>
<dbReference type="SMART" id="SM00382">
    <property type="entry name" value="AAA"/>
    <property type="match status" value="1"/>
</dbReference>
<dbReference type="GO" id="GO:0005524">
    <property type="term" value="F:ATP binding"/>
    <property type="evidence" value="ECO:0007669"/>
    <property type="project" value="UniProtKB-KW"/>
</dbReference>
<dbReference type="PROSITE" id="PS50893">
    <property type="entry name" value="ABC_TRANSPORTER_2"/>
    <property type="match status" value="1"/>
</dbReference>
<dbReference type="EMBL" id="QETB01000004">
    <property type="protein sequence ID" value="PWF25971.1"/>
    <property type="molecule type" value="Genomic_DNA"/>
</dbReference>
<sequence>MSVLELKDIRKTYTVKPPVEVLKGVDLTVQAGERIAIVGHSGAGKSTLLNIVGLLDEPSDGSYRLAGEETKSLSARRRDRLRANMLGFVFQDYHVLGHRTVIENLELKLAINSIPLKKRKEMVDRVLGQVGLDHRGDSLTRLLSGGEKQRLAIGRAMLTSPQVLLADEPTGNLDEQNAGTVLNLFDEQAAGDVAVVVITHDERISNWADRVLHLIDGRIEK</sequence>
<keyword evidence="1" id="KW-0813">Transport</keyword>
<dbReference type="SUPFAM" id="SSF52540">
    <property type="entry name" value="P-loop containing nucleoside triphosphate hydrolases"/>
    <property type="match status" value="1"/>
</dbReference>
<dbReference type="InterPro" id="IPR017871">
    <property type="entry name" value="ABC_transporter-like_CS"/>
</dbReference>
<comment type="caution">
    <text evidence="5">The sequence shown here is derived from an EMBL/GenBank/DDBJ whole genome shotgun (WGS) entry which is preliminary data.</text>
</comment>
<reference evidence="6" key="1">
    <citation type="submission" date="2018-05" db="EMBL/GenBank/DDBJ databases">
        <authorList>
            <person name="Li Y."/>
        </authorList>
    </citation>
    <scope>NUCLEOTIDE SEQUENCE [LARGE SCALE GENOMIC DNA]</scope>
    <source>
        <strain evidence="6">sk1b4</strain>
    </source>
</reference>
<accession>A0A2V1KAI5</accession>
<evidence type="ECO:0000256" key="1">
    <source>
        <dbReference type="ARBA" id="ARBA00022448"/>
    </source>
</evidence>
<dbReference type="InterPro" id="IPR015854">
    <property type="entry name" value="ABC_transpr_LolD-like"/>
</dbReference>
<name>A0A2V1KAI5_9ACTO</name>
<evidence type="ECO:0000259" key="4">
    <source>
        <dbReference type="PROSITE" id="PS50893"/>
    </source>
</evidence>
<dbReference type="InterPro" id="IPR017911">
    <property type="entry name" value="MacB-like_ATP-bd"/>
</dbReference>
<organism evidence="5 6">
    <name type="scientific">Ancrocorticia populi</name>
    <dbReference type="NCBI Taxonomy" id="2175228"/>
    <lineage>
        <taxon>Bacteria</taxon>
        <taxon>Bacillati</taxon>
        <taxon>Actinomycetota</taxon>
        <taxon>Actinomycetes</taxon>
        <taxon>Actinomycetales</taxon>
        <taxon>Actinomycetaceae</taxon>
        <taxon>Ancrocorticia</taxon>
    </lineage>
</organism>
<dbReference type="GO" id="GO:0016887">
    <property type="term" value="F:ATP hydrolysis activity"/>
    <property type="evidence" value="ECO:0007669"/>
    <property type="project" value="InterPro"/>
</dbReference>
<keyword evidence="6" id="KW-1185">Reference proteome</keyword>
<evidence type="ECO:0000313" key="5">
    <source>
        <dbReference type="EMBL" id="PWF25971.1"/>
    </source>
</evidence>
<dbReference type="CDD" id="cd03255">
    <property type="entry name" value="ABC_MJ0796_LolCDE_FtsE"/>
    <property type="match status" value="1"/>
</dbReference>
<keyword evidence="2" id="KW-0547">Nucleotide-binding</keyword>
<gene>
    <name evidence="5" type="ORF">DD236_07645</name>
</gene>
<evidence type="ECO:0000313" key="6">
    <source>
        <dbReference type="Proteomes" id="UP000245283"/>
    </source>
</evidence>
<dbReference type="InterPro" id="IPR003593">
    <property type="entry name" value="AAA+_ATPase"/>
</dbReference>
<dbReference type="GO" id="GO:0005886">
    <property type="term" value="C:plasma membrane"/>
    <property type="evidence" value="ECO:0007669"/>
    <property type="project" value="TreeGrafter"/>
</dbReference>
<keyword evidence="3 5" id="KW-0067">ATP-binding</keyword>
<dbReference type="Pfam" id="PF00005">
    <property type="entry name" value="ABC_tran"/>
    <property type="match status" value="1"/>
</dbReference>
<evidence type="ECO:0000256" key="2">
    <source>
        <dbReference type="ARBA" id="ARBA00022741"/>
    </source>
</evidence>
<dbReference type="InterPro" id="IPR003439">
    <property type="entry name" value="ABC_transporter-like_ATP-bd"/>
</dbReference>
<feature type="domain" description="ABC transporter" evidence="4">
    <location>
        <begin position="4"/>
        <end position="221"/>
    </location>
</feature>
<dbReference type="FunFam" id="3.40.50.300:FF:000032">
    <property type="entry name" value="Export ABC transporter ATP-binding protein"/>
    <property type="match status" value="1"/>
</dbReference>
<protein>
    <submittedName>
        <fullName evidence="5">ABC transporter ATP-binding protein</fullName>
    </submittedName>
</protein>
<dbReference type="PANTHER" id="PTHR24220">
    <property type="entry name" value="IMPORT ATP-BINDING PROTEIN"/>
    <property type="match status" value="1"/>
</dbReference>
<dbReference type="RefSeq" id="WP_109093798.1">
    <property type="nucleotide sequence ID" value="NZ_CAMELQ010000011.1"/>
</dbReference>
<dbReference type="GO" id="GO:0098796">
    <property type="term" value="C:membrane protein complex"/>
    <property type="evidence" value="ECO:0007669"/>
    <property type="project" value="UniProtKB-ARBA"/>
</dbReference>
<dbReference type="Gene3D" id="3.40.50.300">
    <property type="entry name" value="P-loop containing nucleotide triphosphate hydrolases"/>
    <property type="match status" value="1"/>
</dbReference>
<dbReference type="OrthoDB" id="9802264at2"/>
<dbReference type="InterPro" id="IPR027417">
    <property type="entry name" value="P-loop_NTPase"/>
</dbReference>